<evidence type="ECO:0000313" key="7">
    <source>
        <dbReference type="Proteomes" id="UP000032737"/>
    </source>
</evidence>
<dbReference type="GO" id="GO:0019464">
    <property type="term" value="P:glycine decarboxylation via glycine cleavage system"/>
    <property type="evidence" value="ECO:0007669"/>
    <property type="project" value="UniProtKB-UniRule"/>
</dbReference>
<dbReference type="Pfam" id="PF01597">
    <property type="entry name" value="GCV_H"/>
    <property type="match status" value="1"/>
</dbReference>
<accession>U4KQR8</accession>
<dbReference type="PANTHER" id="PTHR11715:SF3">
    <property type="entry name" value="GLYCINE CLEAVAGE SYSTEM H PROTEIN-RELATED"/>
    <property type="match status" value="1"/>
</dbReference>
<dbReference type="InterPro" id="IPR003016">
    <property type="entry name" value="2-oxoA_DH_lipoyl-BS"/>
</dbReference>
<proteinExistence type="inferred from homology"/>
<dbReference type="KEGG" id="abra:BN85300370"/>
<evidence type="ECO:0000256" key="2">
    <source>
        <dbReference type="ARBA" id="ARBA00022823"/>
    </source>
</evidence>
<evidence type="ECO:0000259" key="5">
    <source>
        <dbReference type="PROSITE" id="PS50968"/>
    </source>
</evidence>
<dbReference type="InterPro" id="IPR000089">
    <property type="entry name" value="Biotin_lipoyl"/>
</dbReference>
<feature type="domain" description="Lipoyl-binding" evidence="5">
    <location>
        <begin position="23"/>
        <end position="104"/>
    </location>
</feature>
<evidence type="ECO:0000313" key="6">
    <source>
        <dbReference type="EMBL" id="CCV65058.1"/>
    </source>
</evidence>
<keyword evidence="2 3" id="KW-0450">Lipoyl</keyword>
<dbReference type="EMBL" id="FO681348">
    <property type="protein sequence ID" value="CCV65058.1"/>
    <property type="molecule type" value="Genomic_DNA"/>
</dbReference>
<dbReference type="InterPro" id="IPR033753">
    <property type="entry name" value="GCV_H/Fam206"/>
</dbReference>
<dbReference type="SUPFAM" id="SSF51230">
    <property type="entry name" value="Single hybrid motif"/>
    <property type="match status" value="1"/>
</dbReference>
<comment type="subunit">
    <text evidence="3">The glycine cleavage system is composed of four proteins: P, T, L and H.</text>
</comment>
<dbReference type="RefSeq" id="WP_030003932.1">
    <property type="nucleotide sequence ID" value="NC_022549.1"/>
</dbReference>
<dbReference type="PROSITE" id="PS50968">
    <property type="entry name" value="BIOTINYL_LIPOYL"/>
    <property type="match status" value="1"/>
</dbReference>
<evidence type="ECO:0000256" key="1">
    <source>
        <dbReference type="ARBA" id="ARBA00009249"/>
    </source>
</evidence>
<dbReference type="Proteomes" id="UP000032737">
    <property type="component" value="Chromosome"/>
</dbReference>
<protein>
    <recommendedName>
        <fullName evidence="3">Glycine cleavage system H protein</fullName>
    </recommendedName>
</protein>
<organism evidence="6 7">
    <name type="scientific">Acholeplasma brassicae</name>
    <dbReference type="NCBI Taxonomy" id="61635"/>
    <lineage>
        <taxon>Bacteria</taxon>
        <taxon>Bacillati</taxon>
        <taxon>Mycoplasmatota</taxon>
        <taxon>Mollicutes</taxon>
        <taxon>Acholeplasmatales</taxon>
        <taxon>Acholeplasmataceae</taxon>
        <taxon>Acholeplasma</taxon>
    </lineage>
</organism>
<dbReference type="HOGENOM" id="CLU_097408_2_0_14"/>
<gene>
    <name evidence="3 6" type="primary">gcvH</name>
    <name evidence="6" type="ORF">BN85300370</name>
</gene>
<dbReference type="InterPro" id="IPR017453">
    <property type="entry name" value="GCV_H_sub"/>
</dbReference>
<dbReference type="STRING" id="61635.BN85300370"/>
<dbReference type="InterPro" id="IPR002930">
    <property type="entry name" value="GCV_H"/>
</dbReference>
<dbReference type="GO" id="GO:0005737">
    <property type="term" value="C:cytoplasm"/>
    <property type="evidence" value="ECO:0007669"/>
    <property type="project" value="TreeGrafter"/>
</dbReference>
<keyword evidence="7" id="KW-1185">Reference proteome</keyword>
<comment type="similarity">
    <text evidence="1 3">Belongs to the GcvH family.</text>
</comment>
<dbReference type="Gene3D" id="2.40.50.100">
    <property type="match status" value="1"/>
</dbReference>
<dbReference type="OrthoDB" id="9796712at2"/>
<dbReference type="GO" id="GO:0009249">
    <property type="term" value="P:protein lipoylation"/>
    <property type="evidence" value="ECO:0007669"/>
    <property type="project" value="TreeGrafter"/>
</dbReference>
<dbReference type="PROSITE" id="PS00189">
    <property type="entry name" value="LIPOYL"/>
    <property type="match status" value="1"/>
</dbReference>
<feature type="modified residue" description="N6-lipoyllysine" evidence="3 4">
    <location>
        <position position="64"/>
    </location>
</feature>
<dbReference type="NCBIfam" id="NF002270">
    <property type="entry name" value="PRK01202.1"/>
    <property type="match status" value="1"/>
</dbReference>
<name>U4KQR8_9MOLU</name>
<dbReference type="HAMAP" id="MF_00272">
    <property type="entry name" value="GcvH"/>
    <property type="match status" value="1"/>
</dbReference>
<sequence length="125" mass="13600">MAKVVEGLFYSKSHEWVKIEGNKAFVGISDYAQESLGAVVFVDLPSVGDSFSKDEVFGAVESVKAASDLLMPIKGKVTSVNEALLDQPELLNEDPYLNFILEVELEGAPDLSSLMDASTYLKESH</sequence>
<dbReference type="GO" id="GO:0005960">
    <property type="term" value="C:glycine cleavage complex"/>
    <property type="evidence" value="ECO:0007669"/>
    <property type="project" value="InterPro"/>
</dbReference>
<reference evidence="6 7" key="1">
    <citation type="journal article" date="2013" name="J. Mol. Microbiol. Biotechnol.">
        <title>Analysis of the Complete Genomes of Acholeplasma brassicae , A. palmae and A. laidlawii and Their Comparison to the Obligate Parasites from ' Candidatus Phytoplasma'.</title>
        <authorList>
            <person name="Kube M."/>
            <person name="Siewert C."/>
            <person name="Migdoll A.M."/>
            <person name="Duduk B."/>
            <person name="Holz S."/>
            <person name="Rabus R."/>
            <person name="Seemuller E."/>
            <person name="Mitrovic J."/>
            <person name="Muller I."/>
            <person name="Buttner C."/>
            <person name="Reinhardt R."/>
        </authorList>
    </citation>
    <scope>NUCLEOTIDE SEQUENCE [LARGE SCALE GENOMIC DNA]</scope>
    <source>
        <strain evidence="7">0502</strain>
    </source>
</reference>
<dbReference type="InterPro" id="IPR011053">
    <property type="entry name" value="Single_hybrid_motif"/>
</dbReference>
<dbReference type="CDD" id="cd06848">
    <property type="entry name" value="GCS_H"/>
    <property type="match status" value="1"/>
</dbReference>
<comment type="function">
    <text evidence="3">The glycine cleavage system catalyzes the degradation of glycine. The H protein shuttles the methylamine group of glycine from the P protein to the T protein.</text>
</comment>
<evidence type="ECO:0000256" key="3">
    <source>
        <dbReference type="HAMAP-Rule" id="MF_00272"/>
    </source>
</evidence>
<comment type="cofactor">
    <cofactor evidence="3">
        <name>(R)-lipoate</name>
        <dbReference type="ChEBI" id="CHEBI:83088"/>
    </cofactor>
    <text evidence="3">Binds 1 lipoyl cofactor covalently.</text>
</comment>
<dbReference type="AlphaFoldDB" id="U4KQR8"/>
<dbReference type="PANTHER" id="PTHR11715">
    <property type="entry name" value="GLYCINE CLEAVAGE SYSTEM H PROTEIN"/>
    <property type="match status" value="1"/>
</dbReference>
<evidence type="ECO:0000256" key="4">
    <source>
        <dbReference type="PIRSR" id="PIRSR617453-50"/>
    </source>
</evidence>
<dbReference type="NCBIfam" id="TIGR00527">
    <property type="entry name" value="gcvH"/>
    <property type="match status" value="1"/>
</dbReference>